<dbReference type="RefSeq" id="WP_124898997.1">
    <property type="nucleotide sequence ID" value="NZ_RQTJ01000009.1"/>
</dbReference>
<evidence type="ECO:0000313" key="2">
    <source>
        <dbReference type="Proteomes" id="UP000268372"/>
    </source>
</evidence>
<sequence>MLHAQVSKIQEISKQTHESLNKIQTLVFKITLTKKSFTSRDTIKQEVFGILKVPENKNKTPYYSIISKNNKHYTLYKHDGKHISFGKINIDSLDFLQKIDYYYNNNSIYISHKSKILRDLNINPFFTKKNVFNYYRKFYSTWFAKGVEIKEYYFKDTPVYIFSIYGNNQDSDSSISNSIIKYYIRKEDYLPIAYSFYGEFQGMKQTEFTEIEYLEINPDISLETFKIDPLVKEIEPKAYFEEMQKYNL</sequence>
<name>A0A3P1B332_9FLAO</name>
<evidence type="ECO:0000313" key="1">
    <source>
        <dbReference type="EMBL" id="RRA95411.1"/>
    </source>
</evidence>
<dbReference type="AlphaFoldDB" id="A0A3P1B332"/>
<dbReference type="EMBL" id="RQTJ01000009">
    <property type="protein sequence ID" value="RRA95411.1"/>
    <property type="molecule type" value="Genomic_DNA"/>
</dbReference>
<dbReference type="Proteomes" id="UP000268372">
    <property type="component" value="Unassembled WGS sequence"/>
</dbReference>
<dbReference type="OrthoDB" id="1340426at2"/>
<accession>A0A3P1B332</accession>
<comment type="caution">
    <text evidence="1">The sequence shown here is derived from an EMBL/GenBank/DDBJ whole genome shotgun (WGS) entry which is preliminary data.</text>
</comment>
<keyword evidence="2" id="KW-1185">Reference proteome</keyword>
<protein>
    <submittedName>
        <fullName evidence="1">Uncharacterized protein</fullName>
    </submittedName>
</protein>
<gene>
    <name evidence="1" type="ORF">EG242_06025</name>
</gene>
<organism evidence="1 2">
    <name type="scientific">Paenimyroides viscosum</name>
    <dbReference type="NCBI Taxonomy" id="2488729"/>
    <lineage>
        <taxon>Bacteria</taxon>
        <taxon>Pseudomonadati</taxon>
        <taxon>Bacteroidota</taxon>
        <taxon>Flavobacteriia</taxon>
        <taxon>Flavobacteriales</taxon>
        <taxon>Flavobacteriaceae</taxon>
        <taxon>Paenimyroides</taxon>
    </lineage>
</organism>
<reference evidence="1 2" key="1">
    <citation type="submission" date="2018-11" db="EMBL/GenBank/DDBJ databases">
        <title>Flavobacterium sp. nov., YIM 102796 draft genome.</title>
        <authorList>
            <person name="Li G."/>
            <person name="Jiang Y."/>
        </authorList>
    </citation>
    <scope>NUCLEOTIDE SEQUENCE [LARGE SCALE GENOMIC DNA]</scope>
    <source>
        <strain evidence="1 2">YIM 102796</strain>
    </source>
</reference>
<proteinExistence type="predicted"/>